<evidence type="ECO:0008006" key="4">
    <source>
        <dbReference type="Google" id="ProtNLM"/>
    </source>
</evidence>
<evidence type="ECO:0000256" key="1">
    <source>
        <dbReference type="SAM" id="Phobius"/>
    </source>
</evidence>
<dbReference type="EMBL" id="JBHSJC010000001">
    <property type="protein sequence ID" value="MFC4828535.1"/>
    <property type="molecule type" value="Genomic_DNA"/>
</dbReference>
<gene>
    <name evidence="2" type="ORF">ACFPER_07040</name>
</gene>
<feature type="transmembrane region" description="Helical" evidence="1">
    <location>
        <begin position="93"/>
        <end position="116"/>
    </location>
</feature>
<proteinExistence type="predicted"/>
<dbReference type="RefSeq" id="WP_204391672.1">
    <property type="nucleotide sequence ID" value="NZ_JAFBBW010000001.1"/>
</dbReference>
<comment type="caution">
    <text evidence="2">The sequence shown here is derived from an EMBL/GenBank/DDBJ whole genome shotgun (WGS) entry which is preliminary data.</text>
</comment>
<sequence length="118" mass="11814">MSTSQGTQRDRGRIAVIWAWVCIALVPVAYVVATLVGGAMLALAGVDEGSTVRPPTAIVLPIGLVSIAVLIAPPVAAIVLGIRAARRGHGSGVVAAVLGAVVVTLAIVLNFLPFAIGA</sequence>
<feature type="transmembrane region" description="Helical" evidence="1">
    <location>
        <begin position="15"/>
        <end position="46"/>
    </location>
</feature>
<keyword evidence="1" id="KW-1133">Transmembrane helix</keyword>
<accession>A0ABV9R3Z6</accession>
<feature type="transmembrane region" description="Helical" evidence="1">
    <location>
        <begin position="58"/>
        <end position="81"/>
    </location>
</feature>
<name>A0ABV9R3Z6_9MICO</name>
<keyword evidence="1" id="KW-0812">Transmembrane</keyword>
<keyword evidence="3" id="KW-1185">Reference proteome</keyword>
<evidence type="ECO:0000313" key="2">
    <source>
        <dbReference type="EMBL" id="MFC4828535.1"/>
    </source>
</evidence>
<keyword evidence="1" id="KW-0472">Membrane</keyword>
<reference evidence="3" key="1">
    <citation type="journal article" date="2019" name="Int. J. Syst. Evol. Microbiol.">
        <title>The Global Catalogue of Microorganisms (GCM) 10K type strain sequencing project: providing services to taxonomists for standard genome sequencing and annotation.</title>
        <authorList>
            <consortium name="The Broad Institute Genomics Platform"/>
            <consortium name="The Broad Institute Genome Sequencing Center for Infectious Disease"/>
            <person name="Wu L."/>
            <person name="Ma J."/>
        </authorList>
    </citation>
    <scope>NUCLEOTIDE SEQUENCE [LARGE SCALE GENOMIC DNA]</scope>
    <source>
        <strain evidence="3">CGMCC 1.12192</strain>
    </source>
</reference>
<dbReference type="Proteomes" id="UP001595960">
    <property type="component" value="Unassembled WGS sequence"/>
</dbReference>
<protein>
    <recommendedName>
        <fullName evidence="4">DUF4190 domain-containing protein</fullName>
    </recommendedName>
</protein>
<organism evidence="2 3">
    <name type="scientific">Agromyces aurantiacus</name>
    <dbReference type="NCBI Taxonomy" id="165814"/>
    <lineage>
        <taxon>Bacteria</taxon>
        <taxon>Bacillati</taxon>
        <taxon>Actinomycetota</taxon>
        <taxon>Actinomycetes</taxon>
        <taxon>Micrococcales</taxon>
        <taxon>Microbacteriaceae</taxon>
        <taxon>Agromyces</taxon>
    </lineage>
</organism>
<evidence type="ECO:0000313" key="3">
    <source>
        <dbReference type="Proteomes" id="UP001595960"/>
    </source>
</evidence>